<dbReference type="AlphaFoldDB" id="A0A7D6BGB4"/>
<dbReference type="EMBL" id="CP058998">
    <property type="protein sequence ID" value="QLJ52375.1"/>
    <property type="molecule type" value="Genomic_DNA"/>
</dbReference>
<evidence type="ECO:0000259" key="1">
    <source>
        <dbReference type="Pfam" id="PF04015"/>
    </source>
</evidence>
<reference evidence="3" key="1">
    <citation type="submission" date="2020-07" db="EMBL/GenBank/DDBJ databases">
        <title>Metabolic diversity and evolutionary history of the archaeal phylum ###Micrarchaeota### uncovered from a freshwater lake metagenome.</title>
        <authorList>
            <person name="Kadnikov V.V."/>
            <person name="Savvichev A.S."/>
            <person name="Mardanov A.V."/>
            <person name="Beletsky A.V."/>
            <person name="Chupakov A.V."/>
            <person name="Kokryatskaya N.M."/>
            <person name="Pimenov N.V."/>
            <person name="Ravin N.V."/>
        </authorList>
    </citation>
    <scope>NUCLEOTIDE SEQUENCE [LARGE SCALE GENOMIC DNA]</scope>
</reference>
<organism evidence="2 3">
    <name type="scientific">Fermentimicrarchaeum limneticum</name>
    <dbReference type="NCBI Taxonomy" id="2795018"/>
    <lineage>
        <taxon>Archaea</taxon>
        <taxon>Candidatus Micrarchaeota</taxon>
        <taxon>Candidatus Fermentimicrarchaeales</taxon>
        <taxon>Candidatus Fermentimicrarchaeaceae</taxon>
        <taxon>Candidatus Fermentimicrarchaeum</taxon>
    </lineage>
</organism>
<feature type="domain" description="DUF362" evidence="1">
    <location>
        <begin position="34"/>
        <end position="247"/>
    </location>
</feature>
<name>A0A7D6BGB4_FERL1</name>
<sequence length="299" mass="33558">MRNISLVSGGSRYENLINALNSIELKELSKAKRILVKPNFTALENEGANTHIDALRAVLDVLKEMKKRDVTVGDGSGEAYYLGGSTFTAFRRAGVDELCRSYGAELRDFNSGEYRELMDVKTNLGDASIRVADDIFNYDYIISLTLPKTHDYALVTLSLKNMMGVIHPADRRKVHGIRIYVDLLLYERCVKLINMNLSEFLKKIKPNLSVIDGFHGMEGEGPVCGVVIECGWAIASTDPLLADAVGVKLMGLEPHDVGYIHHMLGEKEYDIPDEILGKVEKLKKKFRLHPRCTEQRKWA</sequence>
<dbReference type="Pfam" id="PF04015">
    <property type="entry name" value="DUF362"/>
    <property type="match status" value="1"/>
</dbReference>
<dbReference type="InterPro" id="IPR007160">
    <property type="entry name" value="DUF362"/>
</dbReference>
<evidence type="ECO:0000313" key="3">
    <source>
        <dbReference type="Proteomes" id="UP000510821"/>
    </source>
</evidence>
<proteinExistence type="predicted"/>
<evidence type="ECO:0000313" key="2">
    <source>
        <dbReference type="EMBL" id="QLJ52375.1"/>
    </source>
</evidence>
<dbReference type="Proteomes" id="UP000510821">
    <property type="component" value="Chromosome"/>
</dbReference>
<protein>
    <recommendedName>
        <fullName evidence="1">DUF362 domain-containing protein</fullName>
    </recommendedName>
</protein>
<dbReference type="KEGG" id="flt:Sv326_0200"/>
<accession>A0A7D6BGB4</accession>
<gene>
    <name evidence="2" type="ORF">Sv326_0200</name>
</gene>